<feature type="chain" id="PRO_5040720217" evidence="5">
    <location>
        <begin position="19"/>
        <end position="155"/>
    </location>
</feature>
<keyword evidence="5" id="KW-0732">Signal</keyword>
<organism evidence="7 8">
    <name type="scientific">Tahibacter soli</name>
    <dbReference type="NCBI Taxonomy" id="2983605"/>
    <lineage>
        <taxon>Bacteria</taxon>
        <taxon>Pseudomonadati</taxon>
        <taxon>Pseudomonadota</taxon>
        <taxon>Gammaproteobacteria</taxon>
        <taxon>Lysobacterales</taxon>
        <taxon>Rhodanobacteraceae</taxon>
        <taxon>Tahibacter</taxon>
    </lineage>
</organism>
<dbReference type="InterPro" id="IPR013766">
    <property type="entry name" value="Thioredoxin_domain"/>
</dbReference>
<dbReference type="GO" id="GO:0016491">
    <property type="term" value="F:oxidoreductase activity"/>
    <property type="evidence" value="ECO:0007669"/>
    <property type="project" value="InterPro"/>
</dbReference>
<dbReference type="SUPFAM" id="SSF52833">
    <property type="entry name" value="Thioredoxin-like"/>
    <property type="match status" value="1"/>
</dbReference>
<comment type="subcellular location">
    <subcellularLocation>
        <location evidence="1">Cell envelope</location>
    </subcellularLocation>
</comment>
<evidence type="ECO:0000256" key="5">
    <source>
        <dbReference type="SAM" id="SignalP"/>
    </source>
</evidence>
<keyword evidence="4" id="KW-0676">Redox-active center</keyword>
<evidence type="ECO:0000256" key="2">
    <source>
        <dbReference type="ARBA" id="ARBA00022748"/>
    </source>
</evidence>
<keyword evidence="2" id="KW-0201">Cytochrome c-type biogenesis</keyword>
<comment type="caution">
    <text evidence="7">The sequence shown here is derived from an EMBL/GenBank/DDBJ whole genome shotgun (WGS) entry which is preliminary data.</text>
</comment>
<sequence length="155" mass="16776">MKALIVLAFAAFAGFAQAADAPAKNPELTIATIDGKEFDLAAQKGKWVIVNFWATWCSPCIKELPEISKFVKENANVTAIGLAYEDTDKAEIVAFLKEHPVVFPIAQVDTFDPPKAFETPRGLPTTYIVDPTGKIAQKFTGPVDEGALRKAIPAK</sequence>
<protein>
    <submittedName>
        <fullName evidence="7">TlpA disulfide reductase family protein</fullName>
    </submittedName>
</protein>
<dbReference type="GO" id="GO:0017004">
    <property type="term" value="P:cytochrome complex assembly"/>
    <property type="evidence" value="ECO:0007669"/>
    <property type="project" value="UniProtKB-KW"/>
</dbReference>
<dbReference type="AlphaFoldDB" id="A0A9X4BL22"/>
<dbReference type="PROSITE" id="PS51352">
    <property type="entry name" value="THIOREDOXIN_2"/>
    <property type="match status" value="1"/>
</dbReference>
<evidence type="ECO:0000259" key="6">
    <source>
        <dbReference type="PROSITE" id="PS51352"/>
    </source>
</evidence>
<dbReference type="Pfam" id="PF00578">
    <property type="entry name" value="AhpC-TSA"/>
    <property type="match status" value="1"/>
</dbReference>
<dbReference type="PANTHER" id="PTHR42852">
    <property type="entry name" value="THIOL:DISULFIDE INTERCHANGE PROTEIN DSBE"/>
    <property type="match status" value="1"/>
</dbReference>
<proteinExistence type="predicted"/>
<keyword evidence="3" id="KW-1015">Disulfide bond</keyword>
<dbReference type="Proteomes" id="UP001139971">
    <property type="component" value="Unassembled WGS sequence"/>
</dbReference>
<dbReference type="PANTHER" id="PTHR42852:SF6">
    <property type="entry name" value="THIOL:DISULFIDE INTERCHANGE PROTEIN DSBE"/>
    <property type="match status" value="1"/>
</dbReference>
<dbReference type="InterPro" id="IPR050553">
    <property type="entry name" value="Thioredoxin_ResA/DsbE_sf"/>
</dbReference>
<dbReference type="RefSeq" id="WP_263540883.1">
    <property type="nucleotide sequence ID" value="NZ_JAOVZO020000019.1"/>
</dbReference>
<reference evidence="7" key="1">
    <citation type="submission" date="2023-02" db="EMBL/GenBank/DDBJ databases">
        <title>Tahibacter soli sp. nov. isolated from soil.</title>
        <authorList>
            <person name="Baek J.H."/>
            <person name="Lee J.K."/>
            <person name="Choi D.G."/>
            <person name="Jeon C.O."/>
        </authorList>
    </citation>
    <scope>NUCLEOTIDE SEQUENCE</scope>
    <source>
        <strain evidence="7">BL</strain>
    </source>
</reference>
<accession>A0A9X4BL22</accession>
<dbReference type="Gene3D" id="3.40.30.10">
    <property type="entry name" value="Glutaredoxin"/>
    <property type="match status" value="1"/>
</dbReference>
<name>A0A9X4BL22_9GAMM</name>
<evidence type="ECO:0000256" key="3">
    <source>
        <dbReference type="ARBA" id="ARBA00023157"/>
    </source>
</evidence>
<feature type="signal peptide" evidence="5">
    <location>
        <begin position="1"/>
        <end position="18"/>
    </location>
</feature>
<dbReference type="CDD" id="cd02966">
    <property type="entry name" value="TlpA_like_family"/>
    <property type="match status" value="1"/>
</dbReference>
<dbReference type="EMBL" id="JAOVZO020000019">
    <property type="protein sequence ID" value="MDC8014877.1"/>
    <property type="molecule type" value="Genomic_DNA"/>
</dbReference>
<feature type="domain" description="Thioredoxin" evidence="6">
    <location>
        <begin position="19"/>
        <end position="155"/>
    </location>
</feature>
<dbReference type="InterPro" id="IPR000866">
    <property type="entry name" value="AhpC/TSA"/>
</dbReference>
<dbReference type="GO" id="GO:0016209">
    <property type="term" value="F:antioxidant activity"/>
    <property type="evidence" value="ECO:0007669"/>
    <property type="project" value="InterPro"/>
</dbReference>
<evidence type="ECO:0000256" key="4">
    <source>
        <dbReference type="ARBA" id="ARBA00023284"/>
    </source>
</evidence>
<evidence type="ECO:0000256" key="1">
    <source>
        <dbReference type="ARBA" id="ARBA00004196"/>
    </source>
</evidence>
<evidence type="ECO:0000313" key="8">
    <source>
        <dbReference type="Proteomes" id="UP001139971"/>
    </source>
</evidence>
<gene>
    <name evidence="7" type="ORF">OD750_020210</name>
</gene>
<evidence type="ECO:0000313" key="7">
    <source>
        <dbReference type="EMBL" id="MDC8014877.1"/>
    </source>
</evidence>
<dbReference type="GO" id="GO:0030313">
    <property type="term" value="C:cell envelope"/>
    <property type="evidence" value="ECO:0007669"/>
    <property type="project" value="UniProtKB-SubCell"/>
</dbReference>
<keyword evidence="8" id="KW-1185">Reference proteome</keyword>
<dbReference type="InterPro" id="IPR036249">
    <property type="entry name" value="Thioredoxin-like_sf"/>
</dbReference>